<dbReference type="Gene3D" id="2.115.10.20">
    <property type="entry name" value="Glycosyl hydrolase domain, family 43"/>
    <property type="match status" value="1"/>
</dbReference>
<evidence type="ECO:0000313" key="8">
    <source>
        <dbReference type="EMBL" id="KFA70637.1"/>
    </source>
</evidence>
<organism evidence="8 9">
    <name type="scientific">Stachybotrys chlorohalonatus (strain IBT 40285)</name>
    <dbReference type="NCBI Taxonomy" id="1283841"/>
    <lineage>
        <taxon>Eukaryota</taxon>
        <taxon>Fungi</taxon>
        <taxon>Dikarya</taxon>
        <taxon>Ascomycota</taxon>
        <taxon>Pezizomycotina</taxon>
        <taxon>Sordariomycetes</taxon>
        <taxon>Hypocreomycetidae</taxon>
        <taxon>Hypocreales</taxon>
        <taxon>Stachybotryaceae</taxon>
        <taxon>Stachybotrys</taxon>
    </lineage>
</organism>
<dbReference type="SUPFAM" id="SSF75005">
    <property type="entry name" value="Arabinanase/levansucrase/invertase"/>
    <property type="match status" value="1"/>
</dbReference>
<evidence type="ECO:0000256" key="1">
    <source>
        <dbReference type="ARBA" id="ARBA00009902"/>
    </source>
</evidence>
<dbReference type="InterPro" id="IPR001362">
    <property type="entry name" value="Glyco_hydro_32"/>
</dbReference>
<evidence type="ECO:0000259" key="6">
    <source>
        <dbReference type="Pfam" id="PF00251"/>
    </source>
</evidence>
<sequence length="533" mass="58722">MLAVNTLFPDMMALRRFSLLSLALYASTIQLAASQIRPSYHITPGTKWMNDPQRPFFLGGEWHLYYLYNADFDILNPGSGGTEWYHATSTDMVHWTRRGVAIEKYRPNPPSGVILGDIETGSAVVDIDNTAGFGQNVVVAILTQMADGLQQQSLFYSVDNGYSFIPYEGNPVMPSPNPGARPAFRDPKIFWHGEAGHWVMSLAEGNKIGFYTSPDLKTWAYTSGFIPESFGLDLGILECPDLYQMDPDGESTNRTWILAVGANGYRYGRTTGTAYWTGEWDGNGFTATNDFPQWMDDGPDFYATVSWDNPNDRYGSRYAIGWMNNWDYAASLPYYGDFAGQDSMVREVKLTTINGSLTLVSLPIRGYEDIFAPPISVSGRTITTNPASASLPEGLTDGAYVIRAIISKNDGNNGNEVRFRIKSDQSFSTTIGYDFRNSQAFLVRDSDGSATDSMAGVPRQAYDAVRTASNPSGGWTVDMVIYVDWNSVEVFVNDGVEVLSGLIYPNEAAGGIQVVSDTGSLTLVSFSYGRYET</sequence>
<dbReference type="InterPro" id="IPR023296">
    <property type="entry name" value="Glyco_hydro_beta-prop_sf"/>
</dbReference>
<dbReference type="OrthoDB" id="202537at2759"/>
<reference evidence="8 9" key="1">
    <citation type="journal article" date="2014" name="BMC Genomics">
        <title>Comparative genome sequencing reveals chemotype-specific gene clusters in the toxigenic black mold Stachybotrys.</title>
        <authorList>
            <person name="Semeiks J."/>
            <person name="Borek D."/>
            <person name="Otwinowski Z."/>
            <person name="Grishin N.V."/>
        </authorList>
    </citation>
    <scope>NUCLEOTIDE SEQUENCE [LARGE SCALE GENOMIC DNA]</scope>
    <source>
        <strain evidence="8 9">IBT 40285</strain>
    </source>
</reference>
<dbReference type="GO" id="GO:0005737">
    <property type="term" value="C:cytoplasm"/>
    <property type="evidence" value="ECO:0007669"/>
    <property type="project" value="TreeGrafter"/>
</dbReference>
<dbReference type="InterPro" id="IPR013189">
    <property type="entry name" value="Glyco_hydro_32_C"/>
</dbReference>
<protein>
    <recommendedName>
        <fullName evidence="10">Glycosyl hydrolase family 32 N-terminal domain-containing protein</fullName>
    </recommendedName>
</protein>
<feature type="signal peptide" evidence="5">
    <location>
        <begin position="1"/>
        <end position="34"/>
    </location>
</feature>
<feature type="chain" id="PRO_5001779973" description="Glycosyl hydrolase family 32 N-terminal domain-containing protein" evidence="5">
    <location>
        <begin position="35"/>
        <end position="533"/>
    </location>
</feature>
<keyword evidence="2 4" id="KW-0378">Hydrolase</keyword>
<dbReference type="GO" id="GO:0004575">
    <property type="term" value="F:sucrose alpha-glucosidase activity"/>
    <property type="evidence" value="ECO:0007669"/>
    <property type="project" value="TreeGrafter"/>
</dbReference>
<dbReference type="SUPFAM" id="SSF49899">
    <property type="entry name" value="Concanavalin A-like lectins/glucanases"/>
    <property type="match status" value="1"/>
</dbReference>
<dbReference type="GO" id="GO:0005987">
    <property type="term" value="P:sucrose catabolic process"/>
    <property type="evidence" value="ECO:0007669"/>
    <property type="project" value="TreeGrafter"/>
</dbReference>
<evidence type="ECO:0000256" key="4">
    <source>
        <dbReference type="RuleBase" id="RU362110"/>
    </source>
</evidence>
<dbReference type="CDD" id="cd18622">
    <property type="entry name" value="GH32_Inu-like"/>
    <property type="match status" value="1"/>
</dbReference>
<evidence type="ECO:0008006" key="10">
    <source>
        <dbReference type="Google" id="ProtNLM"/>
    </source>
</evidence>
<dbReference type="InParanoid" id="A0A084R352"/>
<dbReference type="Pfam" id="PF08244">
    <property type="entry name" value="Glyco_hydro_32C"/>
    <property type="match status" value="1"/>
</dbReference>
<evidence type="ECO:0000313" key="9">
    <source>
        <dbReference type="Proteomes" id="UP000028524"/>
    </source>
</evidence>
<name>A0A084R352_STAC4</name>
<feature type="domain" description="Glycosyl hydrolase family 32 N-terminal" evidence="6">
    <location>
        <begin position="41"/>
        <end position="356"/>
    </location>
</feature>
<dbReference type="EMBL" id="KL659158">
    <property type="protein sequence ID" value="KFA70637.1"/>
    <property type="molecule type" value="Genomic_DNA"/>
</dbReference>
<keyword evidence="5" id="KW-0732">Signal</keyword>
<evidence type="ECO:0000256" key="5">
    <source>
        <dbReference type="SAM" id="SignalP"/>
    </source>
</evidence>
<dbReference type="Proteomes" id="UP000028524">
    <property type="component" value="Unassembled WGS sequence"/>
</dbReference>
<dbReference type="Gene3D" id="2.60.120.560">
    <property type="entry name" value="Exo-inulinase, domain 1"/>
    <property type="match status" value="1"/>
</dbReference>
<dbReference type="PANTHER" id="PTHR42800:SF1">
    <property type="entry name" value="EXOINULINASE INUD (AFU_ORTHOLOGUE AFUA_5G00480)"/>
    <property type="match status" value="1"/>
</dbReference>
<gene>
    <name evidence="8" type="ORF">S40285_09105</name>
</gene>
<dbReference type="InterPro" id="IPR013148">
    <property type="entry name" value="Glyco_hydro_32_N"/>
</dbReference>
<comment type="similarity">
    <text evidence="1 4">Belongs to the glycosyl hydrolase 32 family.</text>
</comment>
<dbReference type="Pfam" id="PF00251">
    <property type="entry name" value="Glyco_hydro_32N"/>
    <property type="match status" value="1"/>
</dbReference>
<dbReference type="InterPro" id="IPR013320">
    <property type="entry name" value="ConA-like_dom_sf"/>
</dbReference>
<feature type="domain" description="Glycosyl hydrolase family 32 C-terminal" evidence="7">
    <location>
        <begin position="391"/>
        <end position="527"/>
    </location>
</feature>
<evidence type="ECO:0000256" key="3">
    <source>
        <dbReference type="ARBA" id="ARBA00023295"/>
    </source>
</evidence>
<keyword evidence="3 4" id="KW-0326">Glycosidase</keyword>
<evidence type="ECO:0000256" key="2">
    <source>
        <dbReference type="ARBA" id="ARBA00022801"/>
    </source>
</evidence>
<proteinExistence type="inferred from homology"/>
<dbReference type="SMART" id="SM00640">
    <property type="entry name" value="Glyco_32"/>
    <property type="match status" value="1"/>
</dbReference>
<accession>A0A084R352</accession>
<evidence type="ECO:0000259" key="7">
    <source>
        <dbReference type="Pfam" id="PF08244"/>
    </source>
</evidence>
<dbReference type="STRING" id="1283841.A0A084R352"/>
<keyword evidence="9" id="KW-1185">Reference proteome</keyword>
<dbReference type="AlphaFoldDB" id="A0A084R352"/>
<dbReference type="OMA" id="GGTEWYH"/>
<dbReference type="HOGENOM" id="CLU_001528_3_2_1"/>
<dbReference type="PANTHER" id="PTHR42800">
    <property type="entry name" value="EXOINULINASE INUD (AFU_ORTHOLOGUE AFUA_5G00480)"/>
    <property type="match status" value="1"/>
</dbReference>